<accession>T0FD38</accession>
<evidence type="ECO:0000313" key="2">
    <source>
        <dbReference type="EMBL" id="EQA45786.1"/>
    </source>
</evidence>
<name>T0FD38_9LEPT</name>
<sequence length="339" mass="39697">MHLKGSMFRKKNKKFIRKALLFFIGLFYLNCLHYLKSSVPVAEKEISREFISKKLENKLDYKLTKTAIVFNLVEFENSTYNSKIEVTSKESSNPDIRSMRHCGIGYGDYWDCMLVLPLATIGIGYIFTIPAIIYDFIMYPFSSYADKEKKEIKEKNITEPGKETPFSKAKLRLTNEDTKFDKVYTFKNGKIEVPFSEVNVNYLFNSDDKEVSDRYYYFYSIIDSSGKEIIPTTSFNGSKFKDDQNFIKLANQDFDKGKQQEYKRCSSKFELSVLREGYKYIWDNGGSLSEDELIIQAILYRACHQFKGTDSHRVCLNDFYDCIPTVRYIDNKNVKYNKK</sequence>
<gene>
    <name evidence="2" type="ORF">LEP1GSC050_2826</name>
</gene>
<dbReference type="AlphaFoldDB" id="T0FD38"/>
<evidence type="ECO:0000313" key="3">
    <source>
        <dbReference type="Proteomes" id="UP000015454"/>
    </source>
</evidence>
<proteinExistence type="predicted"/>
<feature type="transmembrane region" description="Helical" evidence="1">
    <location>
        <begin position="114"/>
        <end position="137"/>
    </location>
</feature>
<comment type="caution">
    <text evidence="2">The sequence shown here is derived from an EMBL/GenBank/DDBJ whole genome shotgun (WGS) entry which is preliminary data.</text>
</comment>
<dbReference type="Proteomes" id="UP000015454">
    <property type="component" value="Unassembled WGS sequence"/>
</dbReference>
<organism evidence="2 3">
    <name type="scientific">Leptospira broomii serovar Hurstbridge str. 5399</name>
    <dbReference type="NCBI Taxonomy" id="1049789"/>
    <lineage>
        <taxon>Bacteria</taxon>
        <taxon>Pseudomonadati</taxon>
        <taxon>Spirochaetota</taxon>
        <taxon>Spirochaetia</taxon>
        <taxon>Leptospirales</taxon>
        <taxon>Leptospiraceae</taxon>
        <taxon>Leptospira</taxon>
    </lineage>
</organism>
<dbReference type="EMBL" id="AHMO02000008">
    <property type="protein sequence ID" value="EQA45786.1"/>
    <property type="molecule type" value="Genomic_DNA"/>
</dbReference>
<keyword evidence="1" id="KW-0812">Transmembrane</keyword>
<keyword evidence="3" id="KW-1185">Reference proteome</keyword>
<dbReference type="STRING" id="1049789.LEP1GSC050_2826"/>
<reference evidence="2" key="1">
    <citation type="submission" date="2013-05" db="EMBL/GenBank/DDBJ databases">
        <authorList>
            <person name="Harkins D.M."/>
            <person name="Durkin A.S."/>
            <person name="Brinkac L.M."/>
            <person name="Haft D.H."/>
            <person name="Selengut J.D."/>
            <person name="Sanka R."/>
            <person name="DePew J."/>
            <person name="Purushe J."/>
            <person name="Hartskeerl R.A."/>
            <person name="Ahmed A."/>
            <person name="van der Linden H."/>
            <person name="Goris M.G.A."/>
            <person name="Vinetz J.M."/>
            <person name="Sutton G.G."/>
            <person name="Nierman W.C."/>
            <person name="Fouts D.E."/>
        </authorList>
    </citation>
    <scope>NUCLEOTIDE SEQUENCE [LARGE SCALE GENOMIC DNA]</scope>
    <source>
        <strain evidence="2">5399</strain>
    </source>
</reference>
<protein>
    <submittedName>
        <fullName evidence="2">Uncharacterized protein</fullName>
    </submittedName>
</protein>
<keyword evidence="1" id="KW-0472">Membrane</keyword>
<evidence type="ECO:0000256" key="1">
    <source>
        <dbReference type="SAM" id="Phobius"/>
    </source>
</evidence>
<keyword evidence="1" id="KW-1133">Transmembrane helix</keyword>